<evidence type="ECO:0000313" key="7">
    <source>
        <dbReference type="Proteomes" id="UP000813461"/>
    </source>
</evidence>
<dbReference type="EMBL" id="JAGMVJ010000032">
    <property type="protein sequence ID" value="KAH7068450.1"/>
    <property type="molecule type" value="Genomic_DNA"/>
</dbReference>
<comment type="caution">
    <text evidence="6">The sequence shown here is derived from an EMBL/GenBank/DDBJ whole genome shotgun (WGS) entry which is preliminary data.</text>
</comment>
<evidence type="ECO:0000259" key="5">
    <source>
        <dbReference type="SMART" id="SM00849"/>
    </source>
</evidence>
<keyword evidence="3" id="KW-0378">Hydrolase</keyword>
<keyword evidence="2" id="KW-0479">Metal-binding</keyword>
<dbReference type="GO" id="GO:0016787">
    <property type="term" value="F:hydrolase activity"/>
    <property type="evidence" value="ECO:0007669"/>
    <property type="project" value="UniProtKB-KW"/>
</dbReference>
<evidence type="ECO:0000313" key="6">
    <source>
        <dbReference type="EMBL" id="KAH7068450.1"/>
    </source>
</evidence>
<comment type="similarity">
    <text evidence="1">Belongs to the metallo-beta-lactamase superfamily.</text>
</comment>
<feature type="domain" description="Metallo-beta-lactamase" evidence="5">
    <location>
        <begin position="47"/>
        <end position="280"/>
    </location>
</feature>
<sequence length="314" mass="34799">MEANEAGAACRLPHTDAYVELSLLDGGSFIGDWSKVHAGASGKYRMYDWAFYISHGGRHVLWDLGLDEDRDNYTPWVNRCMLDGVSHVGPRRSLVQQLGERGVGAGDIDTVLFSHAHWDHCRPIRHVFPQATARFGPGTRDACSPGHFRDPELQWDGRYFDPQRATERWEELSGPWQSFGPFEKAMDFFGDGSFWVVQAPGHMPGNCLAMARVKTGHWICLGSDCCHSRELLDGTSDIAEFCMPGAGKMSLHADMAAARSTISKIRVLESVHGVRTVLAHDVSWINEGDDTVLLSLLDTYMVAARARIVAGEIP</sequence>
<dbReference type="Pfam" id="PF00753">
    <property type="entry name" value="Lactamase_B"/>
    <property type="match status" value="1"/>
</dbReference>
<reference evidence="6" key="1">
    <citation type="journal article" date="2021" name="Nat. Commun.">
        <title>Genetic determinants of endophytism in the Arabidopsis root mycobiome.</title>
        <authorList>
            <person name="Mesny F."/>
            <person name="Miyauchi S."/>
            <person name="Thiergart T."/>
            <person name="Pickel B."/>
            <person name="Atanasova L."/>
            <person name="Karlsson M."/>
            <person name="Huettel B."/>
            <person name="Barry K.W."/>
            <person name="Haridas S."/>
            <person name="Chen C."/>
            <person name="Bauer D."/>
            <person name="Andreopoulos W."/>
            <person name="Pangilinan J."/>
            <person name="LaButti K."/>
            <person name="Riley R."/>
            <person name="Lipzen A."/>
            <person name="Clum A."/>
            <person name="Drula E."/>
            <person name="Henrissat B."/>
            <person name="Kohler A."/>
            <person name="Grigoriev I.V."/>
            <person name="Martin F.M."/>
            <person name="Hacquard S."/>
        </authorList>
    </citation>
    <scope>NUCLEOTIDE SEQUENCE</scope>
    <source>
        <strain evidence="6">MPI-SDFR-AT-0120</strain>
    </source>
</reference>
<name>A0A8K0QS72_9PLEO</name>
<dbReference type="PANTHER" id="PTHR42978">
    <property type="entry name" value="QUORUM-QUENCHING LACTONASE YTNP-RELATED-RELATED"/>
    <property type="match status" value="1"/>
</dbReference>
<protein>
    <submittedName>
        <fullName evidence="6">Beta-lactamase-like protein</fullName>
    </submittedName>
</protein>
<keyword evidence="4" id="KW-0862">Zinc</keyword>
<dbReference type="GO" id="GO:0046872">
    <property type="term" value="F:metal ion binding"/>
    <property type="evidence" value="ECO:0007669"/>
    <property type="project" value="UniProtKB-KW"/>
</dbReference>
<dbReference type="AlphaFoldDB" id="A0A8K0QS72"/>
<dbReference type="PANTHER" id="PTHR42978:SF4">
    <property type="entry name" value="METALLO-BETA-LACTAMASE DOMAIN-CONTAINING PROTEIN"/>
    <property type="match status" value="1"/>
</dbReference>
<keyword evidence="7" id="KW-1185">Reference proteome</keyword>
<dbReference type="SUPFAM" id="SSF56281">
    <property type="entry name" value="Metallo-hydrolase/oxidoreductase"/>
    <property type="match status" value="1"/>
</dbReference>
<dbReference type="InterPro" id="IPR051013">
    <property type="entry name" value="MBL_superfamily_lactonases"/>
</dbReference>
<dbReference type="CDD" id="cd07730">
    <property type="entry name" value="metallo-hydrolase-like_MBL-fold"/>
    <property type="match status" value="1"/>
</dbReference>
<evidence type="ECO:0000256" key="4">
    <source>
        <dbReference type="ARBA" id="ARBA00022833"/>
    </source>
</evidence>
<dbReference type="SMART" id="SM00849">
    <property type="entry name" value="Lactamase_B"/>
    <property type="match status" value="1"/>
</dbReference>
<evidence type="ECO:0000256" key="2">
    <source>
        <dbReference type="ARBA" id="ARBA00022723"/>
    </source>
</evidence>
<dbReference type="OrthoDB" id="10250730at2759"/>
<dbReference type="InterPro" id="IPR001279">
    <property type="entry name" value="Metallo-B-lactamas"/>
</dbReference>
<accession>A0A8K0QS72</accession>
<evidence type="ECO:0000256" key="3">
    <source>
        <dbReference type="ARBA" id="ARBA00022801"/>
    </source>
</evidence>
<dbReference type="Gene3D" id="3.60.15.10">
    <property type="entry name" value="Ribonuclease Z/Hydroxyacylglutathione hydrolase-like"/>
    <property type="match status" value="1"/>
</dbReference>
<dbReference type="Proteomes" id="UP000813461">
    <property type="component" value="Unassembled WGS sequence"/>
</dbReference>
<evidence type="ECO:0000256" key="1">
    <source>
        <dbReference type="ARBA" id="ARBA00007749"/>
    </source>
</evidence>
<dbReference type="InterPro" id="IPR036866">
    <property type="entry name" value="RibonucZ/Hydroxyglut_hydro"/>
</dbReference>
<proteinExistence type="inferred from homology"/>
<gene>
    <name evidence="6" type="ORF">FB567DRAFT_457428</name>
</gene>
<organism evidence="6 7">
    <name type="scientific">Paraphoma chrysanthemicola</name>
    <dbReference type="NCBI Taxonomy" id="798071"/>
    <lineage>
        <taxon>Eukaryota</taxon>
        <taxon>Fungi</taxon>
        <taxon>Dikarya</taxon>
        <taxon>Ascomycota</taxon>
        <taxon>Pezizomycotina</taxon>
        <taxon>Dothideomycetes</taxon>
        <taxon>Pleosporomycetidae</taxon>
        <taxon>Pleosporales</taxon>
        <taxon>Pleosporineae</taxon>
        <taxon>Phaeosphaeriaceae</taxon>
        <taxon>Paraphoma</taxon>
    </lineage>
</organism>